<dbReference type="Gene3D" id="1.10.1790.10">
    <property type="entry name" value="PRD domain"/>
    <property type="match status" value="2"/>
</dbReference>
<dbReference type="PROSITE" id="PS51372">
    <property type="entry name" value="PRD_2"/>
    <property type="match status" value="2"/>
</dbReference>
<evidence type="ECO:0000259" key="7">
    <source>
        <dbReference type="PROSITE" id="PS51372"/>
    </source>
</evidence>
<dbReference type="InterPro" id="IPR007737">
    <property type="entry name" value="Mga_HTH"/>
</dbReference>
<dbReference type="InterPro" id="IPR013196">
    <property type="entry name" value="HTH_11"/>
</dbReference>
<dbReference type="Pfam" id="PF05043">
    <property type="entry name" value="Mga"/>
    <property type="match status" value="1"/>
</dbReference>
<keyword evidence="3" id="KW-0805">Transcription regulation</keyword>
<dbReference type="SUPFAM" id="SSF46785">
    <property type="entry name" value="Winged helix' DNA-binding domain"/>
    <property type="match status" value="1"/>
</dbReference>
<dbReference type="Pfam" id="PF00874">
    <property type="entry name" value="PRD"/>
    <property type="match status" value="2"/>
</dbReference>
<evidence type="ECO:0000313" key="9">
    <source>
        <dbReference type="Proteomes" id="UP000561617"/>
    </source>
</evidence>
<protein>
    <submittedName>
        <fullName evidence="8">PRD domain-containing protein</fullName>
    </submittedName>
</protein>
<dbReference type="GO" id="GO:0006355">
    <property type="term" value="P:regulation of DNA-templated transcription"/>
    <property type="evidence" value="ECO:0007669"/>
    <property type="project" value="InterPro"/>
</dbReference>
<evidence type="ECO:0000259" key="6">
    <source>
        <dbReference type="PROSITE" id="PS51099"/>
    </source>
</evidence>
<dbReference type="CDD" id="cd05568">
    <property type="entry name" value="PTS_IIB_bgl_like"/>
    <property type="match status" value="1"/>
</dbReference>
<dbReference type="PANTHER" id="PTHR30185:SF18">
    <property type="entry name" value="TRANSCRIPTIONAL REGULATOR MTLR"/>
    <property type="match status" value="1"/>
</dbReference>
<dbReference type="Gene3D" id="3.40.50.2300">
    <property type="match status" value="1"/>
</dbReference>
<dbReference type="SUPFAM" id="SSF63520">
    <property type="entry name" value="PTS-regulatory domain, PRD"/>
    <property type="match status" value="2"/>
</dbReference>
<dbReference type="SUPFAM" id="SSF52794">
    <property type="entry name" value="PTS system IIB component-like"/>
    <property type="match status" value="1"/>
</dbReference>
<sequence>MLLTKTERALINLFLTKNDFLTANQLAEILDVSSKTIYRRIKNINNATGKKDILISEKGRGFKLDYKAYIQAKLETSEDIFGYTPTERREKILLQILFKSPKYLNIHHLYEGYYVGYNSIKNDFALLNQSITKYHLTIEKKQKEIRVVGTEENIRIAINEVINNLDLSSYDDLKTDYSDLNKADVQFIVQQMEIIENKLAISIPYPYDINIFSHLYILINRFRQGEVEEFGESSESETYDITNKTLHIIAVEAIEAIEQYLKMKLPERETFNFLQYLISSRFNHEIELFPNNVLPIVEEMTDFYINEVAAKINIPINKKQLKIELLSHMKPMVNRMNHQINIKNNLLSDIKLEYGNLFEIIKDTARDVAKTFNLQTISDDEIGYITIYFAKHMEQSPLIKRILIMCSSGIGTSELLKVKVQKAFPDVEIVDVLSSTRFKNNIQEYRNIDFILTTIKTDNNEEIPSLLVSAMFTEKDKLMVKKLMESL</sequence>
<dbReference type="InterPro" id="IPR011608">
    <property type="entry name" value="PRD"/>
</dbReference>
<keyword evidence="2" id="KW-0677">Repeat</keyword>
<dbReference type="PROSITE" id="PS51099">
    <property type="entry name" value="PTS_EIIB_TYPE_2"/>
    <property type="match status" value="1"/>
</dbReference>
<keyword evidence="1" id="KW-0808">Transferase</keyword>
<dbReference type="Gene3D" id="1.10.10.10">
    <property type="entry name" value="Winged helix-like DNA-binding domain superfamily/Winged helix DNA-binding domain"/>
    <property type="match status" value="1"/>
</dbReference>
<name>A0A7X0X8U4_9LIST</name>
<gene>
    <name evidence="8" type="ORF">HCJ38_11860</name>
</gene>
<dbReference type="EMBL" id="JAASTW010000015">
    <property type="protein sequence ID" value="MBC1489689.1"/>
    <property type="molecule type" value="Genomic_DNA"/>
</dbReference>
<dbReference type="PANTHER" id="PTHR30185">
    <property type="entry name" value="CRYPTIC BETA-GLUCOSIDE BGL OPERON ANTITERMINATOR"/>
    <property type="match status" value="1"/>
</dbReference>
<proteinExistence type="predicted"/>
<evidence type="ECO:0000256" key="2">
    <source>
        <dbReference type="ARBA" id="ARBA00022737"/>
    </source>
</evidence>
<evidence type="ECO:0000313" key="8">
    <source>
        <dbReference type="EMBL" id="MBC1489689.1"/>
    </source>
</evidence>
<dbReference type="GO" id="GO:0009401">
    <property type="term" value="P:phosphoenolpyruvate-dependent sugar phosphotransferase system"/>
    <property type="evidence" value="ECO:0007669"/>
    <property type="project" value="InterPro"/>
</dbReference>
<dbReference type="InterPro" id="IPR036634">
    <property type="entry name" value="PRD_sf"/>
</dbReference>
<accession>A0A7X0X8U4</accession>
<evidence type="ECO:0000256" key="1">
    <source>
        <dbReference type="ARBA" id="ARBA00022679"/>
    </source>
</evidence>
<comment type="caution">
    <text evidence="8">The sequence shown here is derived from an EMBL/GenBank/DDBJ whole genome shotgun (WGS) entry which is preliminary data.</text>
</comment>
<evidence type="ECO:0000256" key="3">
    <source>
        <dbReference type="ARBA" id="ARBA00023015"/>
    </source>
</evidence>
<keyword evidence="5" id="KW-0804">Transcription</keyword>
<dbReference type="InterPro" id="IPR036388">
    <property type="entry name" value="WH-like_DNA-bd_sf"/>
</dbReference>
<feature type="domain" description="PRD" evidence="7">
    <location>
        <begin position="288"/>
        <end position="399"/>
    </location>
</feature>
<evidence type="ECO:0000256" key="5">
    <source>
        <dbReference type="ARBA" id="ARBA00023163"/>
    </source>
</evidence>
<organism evidence="8 9">
    <name type="scientific">Listeria immobilis</name>
    <dbReference type="NCBI Taxonomy" id="2713502"/>
    <lineage>
        <taxon>Bacteria</taxon>
        <taxon>Bacillati</taxon>
        <taxon>Bacillota</taxon>
        <taxon>Bacilli</taxon>
        <taxon>Bacillales</taxon>
        <taxon>Listeriaceae</taxon>
        <taxon>Listeria</taxon>
    </lineage>
</organism>
<dbReference type="GO" id="GO:0008982">
    <property type="term" value="F:protein-N(PI)-phosphohistidine-sugar phosphotransferase activity"/>
    <property type="evidence" value="ECO:0007669"/>
    <property type="project" value="InterPro"/>
</dbReference>
<feature type="domain" description="PRD" evidence="7">
    <location>
        <begin position="179"/>
        <end position="287"/>
    </location>
</feature>
<dbReference type="Pfam" id="PF08279">
    <property type="entry name" value="HTH_11"/>
    <property type="match status" value="1"/>
</dbReference>
<feature type="domain" description="PTS EIIB type-2" evidence="6">
    <location>
        <begin position="400"/>
        <end position="487"/>
    </location>
</feature>
<dbReference type="InterPro" id="IPR036095">
    <property type="entry name" value="PTS_EIIB-like_sf"/>
</dbReference>
<dbReference type="InterPro" id="IPR036390">
    <property type="entry name" value="WH_DNA-bd_sf"/>
</dbReference>
<dbReference type="AlphaFoldDB" id="A0A7X0X8U4"/>
<keyword evidence="4" id="KW-0010">Activator</keyword>
<dbReference type="InterPro" id="IPR013011">
    <property type="entry name" value="PTS_EIIB_2"/>
</dbReference>
<reference evidence="8 9" key="1">
    <citation type="submission" date="2020-03" db="EMBL/GenBank/DDBJ databases">
        <title>Soil Listeria distribution.</title>
        <authorList>
            <person name="Liao J."/>
            <person name="Wiedmann M."/>
        </authorList>
    </citation>
    <scope>NUCLEOTIDE SEQUENCE [LARGE SCALE GENOMIC DNA]</scope>
    <source>
        <strain evidence="8 9">FSL L7-1554</strain>
    </source>
</reference>
<dbReference type="Proteomes" id="UP000561617">
    <property type="component" value="Unassembled WGS sequence"/>
</dbReference>
<evidence type="ECO:0000256" key="4">
    <source>
        <dbReference type="ARBA" id="ARBA00023159"/>
    </source>
</evidence>
<dbReference type="InterPro" id="IPR050661">
    <property type="entry name" value="BglG_antiterminators"/>
</dbReference>
<dbReference type="RefSeq" id="WP_185381385.1">
    <property type="nucleotide sequence ID" value="NZ_JAASTW010000015.1"/>
</dbReference>